<proteinExistence type="predicted"/>
<dbReference type="RefSeq" id="WP_072697996.1">
    <property type="nucleotide sequence ID" value="NZ_FRDI01000018.1"/>
</dbReference>
<dbReference type="SMART" id="SM00530">
    <property type="entry name" value="HTH_XRE"/>
    <property type="match status" value="1"/>
</dbReference>
<dbReference type="GO" id="GO:0003677">
    <property type="term" value="F:DNA binding"/>
    <property type="evidence" value="ECO:0007669"/>
    <property type="project" value="UniProtKB-KW"/>
</dbReference>
<keyword evidence="1" id="KW-0238">DNA-binding</keyword>
<organism evidence="3 4">
    <name type="scientific">Desulfovibrio litoralis DSM 11393</name>
    <dbReference type="NCBI Taxonomy" id="1121455"/>
    <lineage>
        <taxon>Bacteria</taxon>
        <taxon>Pseudomonadati</taxon>
        <taxon>Thermodesulfobacteriota</taxon>
        <taxon>Desulfovibrionia</taxon>
        <taxon>Desulfovibrionales</taxon>
        <taxon>Desulfovibrionaceae</taxon>
        <taxon>Desulfovibrio</taxon>
    </lineage>
</organism>
<reference evidence="3 4" key="1">
    <citation type="submission" date="2016-12" db="EMBL/GenBank/DDBJ databases">
        <authorList>
            <person name="Song W.-J."/>
            <person name="Kurnit D.M."/>
        </authorList>
    </citation>
    <scope>NUCLEOTIDE SEQUENCE [LARGE SCALE GENOMIC DNA]</scope>
    <source>
        <strain evidence="3 4">DSM 11393</strain>
    </source>
</reference>
<dbReference type="Proteomes" id="UP000186469">
    <property type="component" value="Unassembled WGS sequence"/>
</dbReference>
<evidence type="ECO:0000256" key="1">
    <source>
        <dbReference type="ARBA" id="ARBA00023125"/>
    </source>
</evidence>
<evidence type="ECO:0000313" key="4">
    <source>
        <dbReference type="Proteomes" id="UP000186469"/>
    </source>
</evidence>
<dbReference type="SUPFAM" id="SSF47413">
    <property type="entry name" value="lambda repressor-like DNA-binding domains"/>
    <property type="match status" value="1"/>
</dbReference>
<dbReference type="InterPro" id="IPR001387">
    <property type="entry name" value="Cro/C1-type_HTH"/>
</dbReference>
<evidence type="ECO:0000313" key="3">
    <source>
        <dbReference type="EMBL" id="SHN72639.1"/>
    </source>
</evidence>
<dbReference type="AlphaFoldDB" id="A0A1M7TPH8"/>
<dbReference type="EMBL" id="FRDI01000018">
    <property type="protein sequence ID" value="SHN72639.1"/>
    <property type="molecule type" value="Genomic_DNA"/>
</dbReference>
<dbReference type="OrthoDB" id="6891141at2"/>
<dbReference type="CDD" id="cd00093">
    <property type="entry name" value="HTH_XRE"/>
    <property type="match status" value="1"/>
</dbReference>
<name>A0A1M7TPH8_9BACT</name>
<dbReference type="STRING" id="1121455.SAMN02745728_02332"/>
<dbReference type="InterPro" id="IPR010982">
    <property type="entry name" value="Lambda_DNA-bd_dom_sf"/>
</dbReference>
<dbReference type="InterPro" id="IPR050807">
    <property type="entry name" value="TransReg_Diox_bact_type"/>
</dbReference>
<accession>A0A1M7TPH8</accession>
<gene>
    <name evidence="3" type="ORF">SAMN02745728_02332</name>
</gene>
<dbReference type="Pfam" id="PF01381">
    <property type="entry name" value="HTH_3"/>
    <property type="match status" value="1"/>
</dbReference>
<dbReference type="PANTHER" id="PTHR46797:SF1">
    <property type="entry name" value="METHYLPHOSPHONATE SYNTHASE"/>
    <property type="match status" value="1"/>
</dbReference>
<dbReference type="GO" id="GO:0005829">
    <property type="term" value="C:cytosol"/>
    <property type="evidence" value="ECO:0007669"/>
    <property type="project" value="TreeGrafter"/>
</dbReference>
<protein>
    <submittedName>
        <fullName evidence="3">Transcriptional regulator, contains XRE-family HTH domain</fullName>
    </submittedName>
</protein>
<sequence>MQTSELVKIVGAAIAHKRKLIGLTQENVAERMGIEKETISRMESGSISPSLKRLEQLAIIFECHLTDFLRQPTDDLHEQAITIADIISPLPAQDREEVVRLVAHIVGVLKRKTDGNV</sequence>
<dbReference type="GO" id="GO:0003700">
    <property type="term" value="F:DNA-binding transcription factor activity"/>
    <property type="evidence" value="ECO:0007669"/>
    <property type="project" value="TreeGrafter"/>
</dbReference>
<dbReference type="Gene3D" id="1.10.260.40">
    <property type="entry name" value="lambda repressor-like DNA-binding domains"/>
    <property type="match status" value="1"/>
</dbReference>
<keyword evidence="4" id="KW-1185">Reference proteome</keyword>
<dbReference type="PROSITE" id="PS50943">
    <property type="entry name" value="HTH_CROC1"/>
    <property type="match status" value="1"/>
</dbReference>
<dbReference type="PANTHER" id="PTHR46797">
    <property type="entry name" value="HTH-TYPE TRANSCRIPTIONAL REGULATOR"/>
    <property type="match status" value="1"/>
</dbReference>
<feature type="domain" description="HTH cro/C1-type" evidence="2">
    <location>
        <begin position="14"/>
        <end position="68"/>
    </location>
</feature>
<evidence type="ECO:0000259" key="2">
    <source>
        <dbReference type="PROSITE" id="PS50943"/>
    </source>
</evidence>